<keyword evidence="4" id="KW-0249">Electron transport</keyword>
<dbReference type="GO" id="GO:0000293">
    <property type="term" value="F:ferric-chelate reductase activity"/>
    <property type="evidence" value="ECO:0007669"/>
    <property type="project" value="UniProtKB-ARBA"/>
</dbReference>
<keyword evidence="15" id="KW-1185">Reference proteome</keyword>
<keyword evidence="8 10" id="KW-0472">Membrane</keyword>
<name>A0A2J6TEQ5_9HELO</name>
<keyword evidence="6" id="KW-0560">Oxidoreductase</keyword>
<evidence type="ECO:0000313" key="15">
    <source>
        <dbReference type="Proteomes" id="UP000235371"/>
    </source>
</evidence>
<dbReference type="Pfam" id="PF08030">
    <property type="entry name" value="NAD_binding_6"/>
    <property type="match status" value="1"/>
</dbReference>
<evidence type="ECO:0000256" key="7">
    <source>
        <dbReference type="ARBA" id="ARBA00023065"/>
    </source>
</evidence>
<feature type="transmembrane region" description="Helical" evidence="10">
    <location>
        <begin position="119"/>
        <end position="136"/>
    </location>
</feature>
<evidence type="ECO:0000259" key="11">
    <source>
        <dbReference type="Pfam" id="PF01794"/>
    </source>
</evidence>
<gene>
    <name evidence="14" type="ORF">K444DRAFT_652192</name>
</gene>
<dbReference type="SFLD" id="SFLDG01168">
    <property type="entry name" value="Ferric_reductase_subgroup_(FRE"/>
    <property type="match status" value="1"/>
</dbReference>
<dbReference type="AlphaFoldDB" id="A0A2J6TEQ5"/>
<feature type="transmembrane region" description="Helical" evidence="10">
    <location>
        <begin position="218"/>
        <end position="235"/>
    </location>
</feature>
<protein>
    <recommendedName>
        <fullName evidence="16">FAD-binding FR-type domain-containing protein</fullName>
    </recommendedName>
</protein>
<dbReference type="InterPro" id="IPR013112">
    <property type="entry name" value="FAD-bd_8"/>
</dbReference>
<dbReference type="SFLD" id="SFLDS00052">
    <property type="entry name" value="Ferric_Reductase_Domain"/>
    <property type="match status" value="1"/>
</dbReference>
<evidence type="ECO:0000256" key="3">
    <source>
        <dbReference type="ARBA" id="ARBA00022692"/>
    </source>
</evidence>
<evidence type="ECO:0000256" key="4">
    <source>
        <dbReference type="ARBA" id="ARBA00022982"/>
    </source>
</evidence>
<feature type="domain" description="Ferric reductase NAD binding" evidence="13">
    <location>
        <begin position="369"/>
        <end position="533"/>
    </location>
</feature>
<dbReference type="Pfam" id="PF01794">
    <property type="entry name" value="Ferric_reduct"/>
    <property type="match status" value="1"/>
</dbReference>
<dbReference type="Proteomes" id="UP000235371">
    <property type="component" value="Unassembled WGS sequence"/>
</dbReference>
<evidence type="ECO:0000313" key="14">
    <source>
        <dbReference type="EMBL" id="PMD61479.1"/>
    </source>
</evidence>
<feature type="domain" description="Ferric oxidoreductase" evidence="11">
    <location>
        <begin position="119"/>
        <end position="234"/>
    </location>
</feature>
<dbReference type="GeneID" id="36593848"/>
<keyword evidence="2" id="KW-0813">Transport</keyword>
<dbReference type="EMBL" id="KZ613786">
    <property type="protein sequence ID" value="PMD61479.1"/>
    <property type="molecule type" value="Genomic_DNA"/>
</dbReference>
<dbReference type="CDD" id="cd06186">
    <property type="entry name" value="NOX_Duox_like_FAD_NADP"/>
    <property type="match status" value="1"/>
</dbReference>
<dbReference type="PANTHER" id="PTHR32361:SF9">
    <property type="entry name" value="FERRIC REDUCTASE TRANSMEMBRANE COMPONENT 3-RELATED"/>
    <property type="match status" value="1"/>
</dbReference>
<feature type="transmembrane region" description="Helical" evidence="10">
    <location>
        <begin position="26"/>
        <end position="50"/>
    </location>
</feature>
<dbReference type="SUPFAM" id="SSF52343">
    <property type="entry name" value="Ferredoxin reductase-like, C-terminal NADP-linked domain"/>
    <property type="match status" value="1"/>
</dbReference>
<proteinExistence type="predicted"/>
<feature type="transmembrane region" description="Helical" evidence="10">
    <location>
        <begin position="86"/>
        <end position="107"/>
    </location>
</feature>
<evidence type="ECO:0000256" key="5">
    <source>
        <dbReference type="ARBA" id="ARBA00022989"/>
    </source>
</evidence>
<dbReference type="InterPro" id="IPR039261">
    <property type="entry name" value="FNR_nucleotide-bd"/>
</dbReference>
<keyword evidence="3 10" id="KW-0812">Transmembrane</keyword>
<evidence type="ECO:0000259" key="13">
    <source>
        <dbReference type="Pfam" id="PF08030"/>
    </source>
</evidence>
<dbReference type="PANTHER" id="PTHR32361">
    <property type="entry name" value="FERRIC/CUPRIC REDUCTASE TRANSMEMBRANE COMPONENT"/>
    <property type="match status" value="1"/>
</dbReference>
<dbReference type="InParanoid" id="A0A2J6TEQ5"/>
<evidence type="ECO:0000256" key="2">
    <source>
        <dbReference type="ARBA" id="ARBA00022448"/>
    </source>
</evidence>
<keyword evidence="7" id="KW-0406">Ion transport</keyword>
<dbReference type="GO" id="GO:0015677">
    <property type="term" value="P:copper ion import"/>
    <property type="evidence" value="ECO:0007669"/>
    <property type="project" value="TreeGrafter"/>
</dbReference>
<evidence type="ECO:0000256" key="10">
    <source>
        <dbReference type="SAM" id="Phobius"/>
    </source>
</evidence>
<dbReference type="RefSeq" id="XP_024738383.1">
    <property type="nucleotide sequence ID" value="XM_024885771.1"/>
</dbReference>
<dbReference type="OrthoDB" id="10006946at2759"/>
<dbReference type="GO" id="GO:0006826">
    <property type="term" value="P:iron ion transport"/>
    <property type="evidence" value="ECO:0007669"/>
    <property type="project" value="TreeGrafter"/>
</dbReference>
<organism evidence="14 15">
    <name type="scientific">Hyaloscypha bicolor E</name>
    <dbReference type="NCBI Taxonomy" id="1095630"/>
    <lineage>
        <taxon>Eukaryota</taxon>
        <taxon>Fungi</taxon>
        <taxon>Dikarya</taxon>
        <taxon>Ascomycota</taxon>
        <taxon>Pezizomycotina</taxon>
        <taxon>Leotiomycetes</taxon>
        <taxon>Helotiales</taxon>
        <taxon>Hyaloscyphaceae</taxon>
        <taxon>Hyaloscypha</taxon>
        <taxon>Hyaloscypha bicolor</taxon>
    </lineage>
</organism>
<evidence type="ECO:0000256" key="9">
    <source>
        <dbReference type="SAM" id="MobiDB-lite"/>
    </source>
</evidence>
<evidence type="ECO:0000256" key="8">
    <source>
        <dbReference type="ARBA" id="ARBA00023136"/>
    </source>
</evidence>
<dbReference type="Gene3D" id="3.40.50.80">
    <property type="entry name" value="Nucleotide-binding domain of ferredoxin-NADP reductase (FNR) module"/>
    <property type="match status" value="1"/>
</dbReference>
<keyword evidence="5 10" id="KW-1133">Transmembrane helix</keyword>
<comment type="subcellular location">
    <subcellularLocation>
        <location evidence="1">Membrane</location>
        <topology evidence="1">Multi-pass membrane protein</topology>
    </subcellularLocation>
</comment>
<evidence type="ECO:0000256" key="1">
    <source>
        <dbReference type="ARBA" id="ARBA00004141"/>
    </source>
</evidence>
<accession>A0A2J6TEQ5</accession>
<feature type="compositionally biased region" description="Polar residues" evidence="9">
    <location>
        <begin position="480"/>
        <end position="489"/>
    </location>
</feature>
<evidence type="ECO:0000256" key="6">
    <source>
        <dbReference type="ARBA" id="ARBA00023002"/>
    </source>
</evidence>
<reference evidence="14 15" key="1">
    <citation type="submission" date="2016-04" db="EMBL/GenBank/DDBJ databases">
        <title>A degradative enzymes factory behind the ericoid mycorrhizal symbiosis.</title>
        <authorList>
            <consortium name="DOE Joint Genome Institute"/>
            <person name="Martino E."/>
            <person name="Morin E."/>
            <person name="Grelet G."/>
            <person name="Kuo A."/>
            <person name="Kohler A."/>
            <person name="Daghino S."/>
            <person name="Barry K."/>
            <person name="Choi C."/>
            <person name="Cichocki N."/>
            <person name="Clum A."/>
            <person name="Copeland A."/>
            <person name="Hainaut M."/>
            <person name="Haridas S."/>
            <person name="Labutti K."/>
            <person name="Lindquist E."/>
            <person name="Lipzen A."/>
            <person name="Khouja H.-R."/>
            <person name="Murat C."/>
            <person name="Ohm R."/>
            <person name="Olson A."/>
            <person name="Spatafora J."/>
            <person name="Veneault-Fourrey C."/>
            <person name="Henrissat B."/>
            <person name="Grigoriev I."/>
            <person name="Martin F."/>
            <person name="Perotto S."/>
        </authorList>
    </citation>
    <scope>NUCLEOTIDE SEQUENCE [LARGE SCALE GENOMIC DNA]</scope>
    <source>
        <strain evidence="14 15">E</strain>
    </source>
</reference>
<dbReference type="Pfam" id="PF08022">
    <property type="entry name" value="FAD_binding_8"/>
    <property type="match status" value="1"/>
</dbReference>
<dbReference type="GO" id="GO:0005886">
    <property type="term" value="C:plasma membrane"/>
    <property type="evidence" value="ECO:0007669"/>
    <property type="project" value="TreeGrafter"/>
</dbReference>
<dbReference type="InterPro" id="IPR013121">
    <property type="entry name" value="Fe_red_NAD-bd_6"/>
</dbReference>
<evidence type="ECO:0008006" key="16">
    <source>
        <dbReference type="Google" id="ProtNLM"/>
    </source>
</evidence>
<dbReference type="STRING" id="1095630.A0A2J6TEQ5"/>
<sequence length="555" mass="61282">MSLHSILQMSRASMRAKTQNANERTAVYFAASIAGLCVILAAAHFIGGLLMNSNPNGSGMLARNLIKKARIVRSGLLRKVPLFPSLGHALVFTAYITINITLLLQYLDLSVRRNWATRMGWITACNIALITFLALKNTPLAFLTAYSYERLNILHQAAGYCTVLFAMLHAVLYITTNTKLGSLSDLLEPEQIMGIVAGFAMLFMLTTALTLRRIRYEAFYIVHIVMFMLVIIAVGMHRPEFQMKAIYIIIFSACIWGSDRLLRGLRMVVHAFGNCVHAYPLPQGGIRIVMRRTPWRSVPGTHIFLWIPKVRAMETHPFTILSTSSLEVVISSQDGFTRDLFSLASKRPGDLLIASCDGPYGTLPDFAKFKHVVLVAGGSGATFTIGVALNLIHKLPSSGGKPLIHFIWVIQDHEMKNWFEKELVELSLSPLVKLTIYVTRTFNARTPTSERQIPHQVMTQASNFEKSGAHIADPEKSAPGSCSPTASESTLPVMLGRPDISATIRTIVDAIDEHERTIVSACGPESLMKETRGVVGDLVANSGRSVTLHCEQFGW</sequence>
<dbReference type="InterPro" id="IPR013130">
    <property type="entry name" value="Fe3_Rdtase_TM_dom"/>
</dbReference>
<feature type="region of interest" description="Disordered" evidence="9">
    <location>
        <begin position="470"/>
        <end position="489"/>
    </location>
</feature>
<dbReference type="GO" id="GO:0006879">
    <property type="term" value="P:intracellular iron ion homeostasis"/>
    <property type="evidence" value="ECO:0007669"/>
    <property type="project" value="TreeGrafter"/>
</dbReference>
<feature type="domain" description="FAD-binding 8" evidence="12">
    <location>
        <begin position="286"/>
        <end position="362"/>
    </location>
</feature>
<feature type="transmembrane region" description="Helical" evidence="10">
    <location>
        <begin position="191"/>
        <end position="211"/>
    </location>
</feature>
<dbReference type="InterPro" id="IPR051410">
    <property type="entry name" value="Ferric/Cupric_Reductase"/>
</dbReference>
<evidence type="ECO:0000259" key="12">
    <source>
        <dbReference type="Pfam" id="PF08022"/>
    </source>
</evidence>